<dbReference type="GO" id="GO:0044528">
    <property type="term" value="P:regulation of mitochondrial mRNA stability"/>
    <property type="evidence" value="ECO:0007669"/>
    <property type="project" value="TreeGrafter"/>
</dbReference>
<sequence>MKILNSRFLCTTCTATLEALSLGAPLVHLTPRCSRRAFSARSRAYCQDATASGSARQGAVPGPGGAEAVPLRERLREPLDWDADVGGGAVFVGYTVARGVRARLLAQPQLSSAAEGGVARVLAGSREGVRPVGQTMLRGAPAQLLSVPEPSVAATERALLPRRGQPTARQLRLNAELMWAASAEEVVSIAERHHEEFDCVNVSTALGRLRLHGAVSRGADERLASVLQLLLNRLLLEGGSVFGARQLANSAHALAGMHVESGAFFELLARQLRARAAAFRPQELAMALRALAVAGAEAPPGLAEAVAREAEARAEDFSPQEMAILSWSLATLRLPCPGLFGVLCRELAARPSDFTFQELANVAWACGRVRHWDRPAFEAVGAQVAAHAAEFKTQELAMAAWAFARMQCRHEGLLRTVARDLARRPGDYSAHSLTNVAWACAALGAGEAPATAAAAADRAAAAPGEFLPAELVRIAWALAVCGLDGHGAFAAVRASAPALARELGVGDAATLLWSLAASGNADPGALAEAGEALLGRLGDGSPRAWATLAWAFAASQQSSLELFDRLAAVAAPRMADFQPRSLSMLSHAFAAVGHNSPRARELVEAAASEAASRAADFQPSEAVLVLWSMAVVGADPSVARGLASAARLPAAQLNPIDLVQLFQAEVGLGGSLLEDPRLRDACRQAWQMEVSQPATVSETSVEVSDAISGLGLPNRLNARTRDGLLQVDIAVQLGSRLVAVEVDGPGRLCVNPPHLELGRTRLKRKLLQASGLPVVNVRHVDWDRLTSDEARQKHLAQALEKCNAEMYDDPSCPS</sequence>
<accession>A0A061SGF3</accession>
<dbReference type="GO" id="GO:0003723">
    <property type="term" value="F:RNA binding"/>
    <property type="evidence" value="ECO:0007669"/>
    <property type="project" value="TreeGrafter"/>
</dbReference>
<evidence type="ECO:0000313" key="2">
    <source>
        <dbReference type="EMBL" id="JAC84232.1"/>
    </source>
</evidence>
<dbReference type="PANTHER" id="PTHR21228">
    <property type="entry name" value="FAST LEU-RICH DOMAIN-CONTAINING"/>
    <property type="match status" value="1"/>
</dbReference>
<evidence type="ECO:0000259" key="1">
    <source>
        <dbReference type="PROSITE" id="PS51286"/>
    </source>
</evidence>
<dbReference type="GO" id="GO:0005759">
    <property type="term" value="C:mitochondrial matrix"/>
    <property type="evidence" value="ECO:0007669"/>
    <property type="project" value="TreeGrafter"/>
</dbReference>
<dbReference type="PANTHER" id="PTHR21228:SF40">
    <property type="entry name" value="LD45607P"/>
    <property type="match status" value="1"/>
</dbReference>
<dbReference type="AlphaFoldDB" id="A0A061SGF3"/>
<name>A0A061SGF3_9CHLO</name>
<protein>
    <recommendedName>
        <fullName evidence="1">RAP domain-containing protein</fullName>
    </recommendedName>
</protein>
<dbReference type="SMART" id="SM00952">
    <property type="entry name" value="RAP"/>
    <property type="match status" value="1"/>
</dbReference>
<organism evidence="2">
    <name type="scientific">Tetraselmis sp. GSL018</name>
    <dbReference type="NCBI Taxonomy" id="582737"/>
    <lineage>
        <taxon>Eukaryota</taxon>
        <taxon>Viridiplantae</taxon>
        <taxon>Chlorophyta</taxon>
        <taxon>core chlorophytes</taxon>
        <taxon>Chlorodendrophyceae</taxon>
        <taxon>Chlorodendrales</taxon>
        <taxon>Chlorodendraceae</taxon>
        <taxon>Tetraselmis</taxon>
    </lineage>
</organism>
<dbReference type="PROSITE" id="PS51286">
    <property type="entry name" value="RAP"/>
    <property type="match status" value="1"/>
</dbReference>
<dbReference type="InterPro" id="IPR050870">
    <property type="entry name" value="FAST_kinase"/>
</dbReference>
<dbReference type="InterPro" id="IPR013584">
    <property type="entry name" value="RAP"/>
</dbReference>
<dbReference type="GO" id="GO:0035770">
    <property type="term" value="C:ribonucleoprotein granule"/>
    <property type="evidence" value="ECO:0007669"/>
    <property type="project" value="TreeGrafter"/>
</dbReference>
<reference evidence="2" key="1">
    <citation type="submission" date="2014-05" db="EMBL/GenBank/DDBJ databases">
        <title>The transcriptome of the halophilic microalga Tetraselmis sp. GSL018 isolated from the Great Salt Lake, Utah.</title>
        <authorList>
            <person name="Jinkerson R.E."/>
            <person name="D'Adamo S."/>
            <person name="Posewitz M.C."/>
        </authorList>
    </citation>
    <scope>NUCLEOTIDE SEQUENCE</scope>
    <source>
        <strain evidence="2">GSL018</strain>
    </source>
</reference>
<feature type="domain" description="RAP" evidence="1">
    <location>
        <begin position="738"/>
        <end position="797"/>
    </location>
</feature>
<dbReference type="EMBL" id="GBEZ01000669">
    <property type="protein sequence ID" value="JAC84232.1"/>
    <property type="molecule type" value="Transcribed_RNA"/>
</dbReference>
<proteinExistence type="predicted"/>
<gene>
    <name evidence="2" type="ORF">TSPGSL018_1490</name>
</gene>
<dbReference type="GO" id="GO:0000963">
    <property type="term" value="P:mitochondrial RNA processing"/>
    <property type="evidence" value="ECO:0007669"/>
    <property type="project" value="TreeGrafter"/>
</dbReference>